<sequence length="885" mass="100231">MCQATKEQAVGSDGLKDPNRLPTEIKPKLYVLDILLKESTSEFFGVAQIKADVLQPTEKIMFHAKNLAIDEIEVFDESGKSMAIQDKKVYPETIELQVSELKAETEIVIRVEYHATIIEGMAGFYKSEVRNENKGYIYSTQFEATSARLALPCWDEPEYKAVFAISITAPEQYTVLSNSDYDGEQSKEELPSEFLSKVDQGVNYQKHTFKPTLVMSTYLLAWVIGEMDVVGDGSVKVYSPKGEGEKGRFSLNTAIKCLDFFNQYFDIPYQMEKLDMVAIPGFSAGAMENWGLVTYRSSSLHYTEGSTTEMNKLQIASTVCHELAHQWFGNLVTMKWWNDLWLNEGFATWAGTLATAAISKEIDLKYDAWEDFLESDITRGMNMDGKLSTHPINMPVHSAGEISSIFDAISYSKGASMIHMLANYIGKDEFRDGLRRYIKKHQYENTTTSDLWNAIDEDGSKKISESMKNWIDRPGMPHVTVSIDGDDLVLEQRRYLPKHSEQAGSEADEPWKIFLTKKGFKESSGTPETESVLFNQHRYVLHTESLPMIFNADASGFYRVHYSSEILEKHIKPLLKGDKLSPFDRFGILRDAIRFAIDGHESALSAIEMISYVKKTDTSAIYLLAAGFLSMVRTGFEDVPEIKLAAETELVNLLQSFADDVKDYTKVNDNVERRKIEILATSTLAGIKGSSMQKMIMKIAKENNLKTVNKEYKLSMYIALARFGGEEGYTFLHQLITGNSDENEKIRAITAISFSEDKMKEAFGMFLKEKSEVPNQDKMRMVNGLSSYKNRKKTLSMFFENFDALVKQFKSTLDHIASFVHVFLSAQNKKENIEMAKKFFENPSNVKDAWAPAIKKGLDNAVIAEKFYSDNLSGLKQWAEDKKVI</sequence>
<dbReference type="PANTHER" id="PTHR11533">
    <property type="entry name" value="PROTEASE M1 ZINC METALLOPROTEASE"/>
    <property type="match status" value="1"/>
</dbReference>
<evidence type="ECO:0000256" key="7">
    <source>
        <dbReference type="ARBA" id="ARBA00023049"/>
    </source>
</evidence>
<evidence type="ECO:0000313" key="16">
    <source>
        <dbReference type="Proteomes" id="UP000185944"/>
    </source>
</evidence>
<dbReference type="Gene3D" id="2.60.40.1730">
    <property type="entry name" value="tricorn interacting facor f3 domain"/>
    <property type="match status" value="1"/>
</dbReference>
<keyword evidence="2 11" id="KW-0031">Aminopeptidase</keyword>
<proteinExistence type="inferred from homology"/>
<feature type="binding site" evidence="9">
    <location>
        <position position="325"/>
    </location>
    <ligand>
        <name>Zn(2+)</name>
        <dbReference type="ChEBI" id="CHEBI:29105"/>
        <note>catalytic</note>
    </ligand>
</feature>
<keyword evidence="7 11" id="KW-0482">Metalloprotease</keyword>
<dbReference type="GO" id="GO:0043171">
    <property type="term" value="P:peptide catabolic process"/>
    <property type="evidence" value="ECO:0007669"/>
    <property type="project" value="TreeGrafter"/>
</dbReference>
<feature type="binding site" evidence="9">
    <location>
        <position position="344"/>
    </location>
    <ligand>
        <name>Zn(2+)</name>
        <dbReference type="ChEBI" id="CHEBI:29105"/>
        <note>catalytic</note>
    </ligand>
</feature>
<dbReference type="GO" id="GO:0008270">
    <property type="term" value="F:zinc ion binding"/>
    <property type="evidence" value="ECO:0007669"/>
    <property type="project" value="UniProtKB-UniRule"/>
</dbReference>
<dbReference type="CDD" id="cd09601">
    <property type="entry name" value="M1_APN-Q_like"/>
    <property type="match status" value="1"/>
</dbReference>
<dbReference type="SUPFAM" id="SSF63737">
    <property type="entry name" value="Leukotriene A4 hydrolase N-terminal domain"/>
    <property type="match status" value="1"/>
</dbReference>
<dbReference type="GO" id="GO:0005771">
    <property type="term" value="C:multivesicular body"/>
    <property type="evidence" value="ECO:0007669"/>
    <property type="project" value="EnsemblFungi"/>
</dbReference>
<evidence type="ECO:0000256" key="8">
    <source>
        <dbReference type="PIRSR" id="PIRSR634016-1"/>
    </source>
</evidence>
<gene>
    <name evidence="15" type="ORF">NEDG_01480</name>
</gene>
<dbReference type="GO" id="GO:0000328">
    <property type="term" value="C:fungal-type vacuole lumen"/>
    <property type="evidence" value="ECO:0007669"/>
    <property type="project" value="EnsemblFungi"/>
</dbReference>
<keyword evidence="16" id="KW-1185">Reference proteome</keyword>
<reference evidence="15 16" key="1">
    <citation type="submission" date="2016-02" db="EMBL/GenBank/DDBJ databases">
        <title>Discovery of a natural microsporidian pathogen with a broad tissue tropism in Caenorhabditis elegans.</title>
        <authorList>
            <person name="Luallen R.J."/>
            <person name="Reinke A.W."/>
            <person name="Tong L."/>
            <person name="Botts M.R."/>
            <person name="Felix M.-A."/>
            <person name="Troemel E.R."/>
        </authorList>
    </citation>
    <scope>NUCLEOTIDE SEQUENCE [LARGE SCALE GENOMIC DNA]</scope>
    <source>
        <strain evidence="15 16">JUm2807</strain>
    </source>
</reference>
<dbReference type="Gene3D" id="2.60.40.1910">
    <property type="match status" value="1"/>
</dbReference>
<evidence type="ECO:0000256" key="1">
    <source>
        <dbReference type="ARBA" id="ARBA00010136"/>
    </source>
</evidence>
<dbReference type="Proteomes" id="UP000185944">
    <property type="component" value="Unassembled WGS sequence"/>
</dbReference>
<comment type="cofactor">
    <cofactor evidence="9 11">
        <name>Zn(2+)</name>
        <dbReference type="ChEBI" id="CHEBI:29105"/>
    </cofactor>
    <text evidence="9 11">Binds 1 zinc ion per subunit.</text>
</comment>
<evidence type="ECO:0000259" key="12">
    <source>
        <dbReference type="Pfam" id="PF01433"/>
    </source>
</evidence>
<evidence type="ECO:0000256" key="4">
    <source>
        <dbReference type="ARBA" id="ARBA00022723"/>
    </source>
</evidence>
<dbReference type="RefSeq" id="XP_067544485.1">
    <property type="nucleotide sequence ID" value="XM_067688898.1"/>
</dbReference>
<dbReference type="GO" id="GO:0042277">
    <property type="term" value="F:peptide binding"/>
    <property type="evidence" value="ECO:0007669"/>
    <property type="project" value="TreeGrafter"/>
</dbReference>
<dbReference type="InterPro" id="IPR001930">
    <property type="entry name" value="Peptidase_M1"/>
</dbReference>
<evidence type="ECO:0000256" key="6">
    <source>
        <dbReference type="ARBA" id="ARBA00022833"/>
    </source>
</evidence>
<keyword evidence="5 11" id="KW-0378">Hydrolase</keyword>
<dbReference type="InterPro" id="IPR024571">
    <property type="entry name" value="ERAP1-like_C_dom"/>
</dbReference>
<dbReference type="Gene3D" id="1.25.50.20">
    <property type="match status" value="1"/>
</dbReference>
<dbReference type="InterPro" id="IPR045357">
    <property type="entry name" value="Aminopeptidase_N-like_N"/>
</dbReference>
<evidence type="ECO:0000259" key="13">
    <source>
        <dbReference type="Pfam" id="PF11838"/>
    </source>
</evidence>
<dbReference type="GeneID" id="93647830"/>
<dbReference type="GO" id="GO:0120113">
    <property type="term" value="P:cytoplasm to vacuole targeting by the NVT pathway"/>
    <property type="evidence" value="ECO:0007669"/>
    <property type="project" value="EnsemblFungi"/>
</dbReference>
<dbReference type="AlphaFoldDB" id="A0A177ED97"/>
<evidence type="ECO:0000256" key="2">
    <source>
        <dbReference type="ARBA" id="ARBA00022438"/>
    </source>
</evidence>
<feature type="site" description="Transition state stabilizer" evidence="10">
    <location>
        <position position="411"/>
    </location>
</feature>
<comment type="caution">
    <text evidence="15">The sequence shown here is derived from an EMBL/GenBank/DDBJ whole genome shotgun (WGS) entry which is preliminary data.</text>
</comment>
<evidence type="ECO:0000256" key="9">
    <source>
        <dbReference type="PIRSR" id="PIRSR634016-3"/>
    </source>
</evidence>
<dbReference type="Pfam" id="PF01433">
    <property type="entry name" value="Peptidase_M1"/>
    <property type="match status" value="1"/>
</dbReference>
<feature type="active site" description="Proton acceptor" evidence="8">
    <location>
        <position position="322"/>
    </location>
</feature>
<evidence type="ECO:0000313" key="15">
    <source>
        <dbReference type="EMBL" id="OAG29933.1"/>
    </source>
</evidence>
<keyword evidence="3 11" id="KW-0645">Protease</keyword>
<accession>A0A177ED97</accession>
<evidence type="ECO:0000256" key="5">
    <source>
        <dbReference type="ARBA" id="ARBA00022801"/>
    </source>
</evidence>
<dbReference type="EC" id="3.4.11.-" evidence="11"/>
<dbReference type="GO" id="GO:0061957">
    <property type="term" value="C:NVT complex"/>
    <property type="evidence" value="ECO:0007669"/>
    <property type="project" value="EnsemblFungi"/>
</dbReference>
<evidence type="ECO:0000256" key="3">
    <source>
        <dbReference type="ARBA" id="ARBA00022670"/>
    </source>
</evidence>
<dbReference type="Pfam" id="PF17900">
    <property type="entry name" value="Peptidase_M1_N"/>
    <property type="match status" value="1"/>
</dbReference>
<dbReference type="GO" id="GO:0006508">
    <property type="term" value="P:proteolysis"/>
    <property type="evidence" value="ECO:0007669"/>
    <property type="project" value="UniProtKB-KW"/>
</dbReference>
<dbReference type="GO" id="GO:0005615">
    <property type="term" value="C:extracellular space"/>
    <property type="evidence" value="ECO:0007669"/>
    <property type="project" value="TreeGrafter"/>
</dbReference>
<dbReference type="EMBL" id="LTDL01000038">
    <property type="protein sequence ID" value="OAG29933.1"/>
    <property type="molecule type" value="Genomic_DNA"/>
</dbReference>
<dbReference type="Gene3D" id="1.10.390.10">
    <property type="entry name" value="Neutral Protease Domain 2"/>
    <property type="match status" value="1"/>
</dbReference>
<protein>
    <recommendedName>
        <fullName evidence="11">Aminopeptidase</fullName>
        <ecNumber evidence="11">3.4.11.-</ecNumber>
    </recommendedName>
</protein>
<comment type="similarity">
    <text evidence="1 11">Belongs to the peptidase M1 family.</text>
</comment>
<evidence type="ECO:0000259" key="14">
    <source>
        <dbReference type="Pfam" id="PF17900"/>
    </source>
</evidence>
<feature type="domain" description="Peptidase M1 membrane alanine aminopeptidase" evidence="12">
    <location>
        <begin position="249"/>
        <end position="470"/>
    </location>
</feature>
<keyword evidence="6 9" id="KW-0862">Zinc</keyword>
<dbReference type="PANTHER" id="PTHR11533:SF299">
    <property type="entry name" value="AMINOPEPTIDASE"/>
    <property type="match status" value="1"/>
</dbReference>
<dbReference type="OrthoDB" id="10031169at2759"/>
<feature type="domain" description="Aminopeptidase N-like N-terminal" evidence="14">
    <location>
        <begin position="27"/>
        <end position="219"/>
    </location>
</feature>
<dbReference type="FunFam" id="1.10.390.10:FF:000006">
    <property type="entry name" value="Puromycin-sensitive aminopeptidase"/>
    <property type="match status" value="1"/>
</dbReference>
<dbReference type="STRING" id="1805483.A0A177ED97"/>
<dbReference type="PRINTS" id="PR00756">
    <property type="entry name" value="ALADIPTASE"/>
</dbReference>
<name>A0A177ED97_9MICR</name>
<dbReference type="InterPro" id="IPR027268">
    <property type="entry name" value="Peptidase_M4/M1_CTD_sf"/>
</dbReference>
<evidence type="ECO:0000256" key="11">
    <source>
        <dbReference type="RuleBase" id="RU364040"/>
    </source>
</evidence>
<dbReference type="Pfam" id="PF11838">
    <property type="entry name" value="ERAP1_C"/>
    <property type="match status" value="1"/>
</dbReference>
<dbReference type="GO" id="GO:0070006">
    <property type="term" value="F:metalloaminopeptidase activity"/>
    <property type="evidence" value="ECO:0007669"/>
    <property type="project" value="TreeGrafter"/>
</dbReference>
<dbReference type="GO" id="GO:0016020">
    <property type="term" value="C:membrane"/>
    <property type="evidence" value="ECO:0007669"/>
    <property type="project" value="TreeGrafter"/>
</dbReference>
<evidence type="ECO:0000256" key="10">
    <source>
        <dbReference type="PIRSR" id="PIRSR634016-4"/>
    </source>
</evidence>
<dbReference type="InterPro" id="IPR050344">
    <property type="entry name" value="Peptidase_M1_aminopeptidases"/>
</dbReference>
<feature type="binding site" evidence="9">
    <location>
        <position position="321"/>
    </location>
    <ligand>
        <name>Zn(2+)</name>
        <dbReference type="ChEBI" id="CHEBI:29105"/>
        <note>catalytic</note>
    </ligand>
</feature>
<dbReference type="VEuPathDB" id="MicrosporidiaDB:NEDG_01480"/>
<dbReference type="SUPFAM" id="SSF55486">
    <property type="entry name" value="Metalloproteases ('zincins'), catalytic domain"/>
    <property type="match status" value="1"/>
</dbReference>
<keyword evidence="4 9" id="KW-0479">Metal-binding</keyword>
<dbReference type="InterPro" id="IPR042097">
    <property type="entry name" value="Aminopeptidase_N-like_N_sf"/>
</dbReference>
<feature type="domain" description="ERAP1-like C-terminal" evidence="13">
    <location>
        <begin position="549"/>
        <end position="859"/>
    </location>
</feature>
<dbReference type="InterPro" id="IPR014782">
    <property type="entry name" value="Peptidase_M1_dom"/>
</dbReference>
<organism evidence="15 16">
    <name type="scientific">Nematocida displodere</name>
    <dbReference type="NCBI Taxonomy" id="1805483"/>
    <lineage>
        <taxon>Eukaryota</taxon>
        <taxon>Fungi</taxon>
        <taxon>Fungi incertae sedis</taxon>
        <taxon>Microsporidia</taxon>
        <taxon>Nematocida</taxon>
    </lineage>
</organism>
<dbReference type="InterPro" id="IPR034016">
    <property type="entry name" value="M1_APN-typ"/>
</dbReference>